<proteinExistence type="predicted"/>
<dbReference type="KEGG" id="vg:13826748"/>
<dbReference type="PROSITE" id="PS51257">
    <property type="entry name" value="PROKAR_LIPOPROTEIN"/>
    <property type="match status" value="1"/>
</dbReference>
<protein>
    <recommendedName>
        <fullName evidence="3">Lipoprotein</fullName>
    </recommendedName>
</protein>
<reference evidence="1 2" key="1">
    <citation type="journal article" date="2012" name="J. Virol.">
        <title>Complete Genome Sequence of Pectobacterium carotovorum subsp. carotovorum Bacteriophage My1.</title>
        <authorList>
            <person name="Lee D.H."/>
            <person name="Lee J.H."/>
            <person name="Shin H."/>
            <person name="Ji S."/>
            <person name="Roh E."/>
            <person name="Jung K."/>
            <person name="Ryu S."/>
            <person name="Choi J."/>
            <person name="Heu S."/>
        </authorList>
    </citation>
    <scope>NUCLEOTIDE SEQUENCE [LARGE SCALE GENOMIC DNA]</scope>
</reference>
<dbReference type="Proteomes" id="UP000006280">
    <property type="component" value="Segment"/>
</dbReference>
<dbReference type="GeneID" id="13826748"/>
<dbReference type="EMBL" id="JX195166">
    <property type="protein sequence ID" value="AFQ22205.1"/>
    <property type="molecule type" value="Genomic_DNA"/>
</dbReference>
<dbReference type="OrthoDB" id="18194at10239"/>
<evidence type="ECO:0000313" key="1">
    <source>
        <dbReference type="EMBL" id="AFQ22205.1"/>
    </source>
</evidence>
<gene>
    <name evidence="1" type="ORF">My1_046</name>
</gene>
<sequence length="114" mass="12533">MKQFIKTPTFVFLVAMLAMPFMGVACSHASTKVTIQDNRVRVQENGVTKEYGTVRSTKSTSSGVEVYTNRNFNGPAVTLNRNGSITTKETNSSHTKECTYGCVLIIDGDEDETE</sequence>
<name>J9QGQ6_9CAUD</name>
<keyword evidence="2" id="KW-1185">Reference proteome</keyword>
<evidence type="ECO:0008006" key="3">
    <source>
        <dbReference type="Google" id="ProtNLM"/>
    </source>
</evidence>
<accession>J9QGQ6</accession>
<evidence type="ECO:0000313" key="2">
    <source>
        <dbReference type="Proteomes" id="UP000006280"/>
    </source>
</evidence>
<dbReference type="RefSeq" id="YP_006906298.1">
    <property type="nucleotide sequence ID" value="NC_018837.1"/>
</dbReference>
<organism evidence="1 2">
    <name type="scientific">Pectobacterium phage My1</name>
    <dbReference type="NCBI Taxonomy" id="1204539"/>
    <lineage>
        <taxon>Viruses</taxon>
        <taxon>Duplodnaviria</taxon>
        <taxon>Heunggongvirae</taxon>
        <taxon>Uroviricota</taxon>
        <taxon>Caudoviricetes</taxon>
        <taxon>Demerecviridae</taxon>
        <taxon>Mccorquodalevirinae</taxon>
        <taxon>Myunavirus</taxon>
        <taxon>Myunavirus My1</taxon>
    </lineage>
</organism>